<organism evidence="16">
    <name type="scientific">Sparisoma viride</name>
    <name type="common">stoplight parrotfish</name>
    <dbReference type="NCBI Taxonomy" id="59666"/>
    <lineage>
        <taxon>Eukaryota</taxon>
        <taxon>Metazoa</taxon>
        <taxon>Chordata</taxon>
        <taxon>Craniata</taxon>
        <taxon>Vertebrata</taxon>
        <taxon>Euteleostomi</taxon>
        <taxon>Actinopterygii</taxon>
        <taxon>Neopterygii</taxon>
        <taxon>Teleostei</taxon>
        <taxon>Neoteleostei</taxon>
        <taxon>Acanthomorphata</taxon>
        <taxon>Eupercaria</taxon>
        <taxon>Labriformes</taxon>
        <taxon>Labridae</taxon>
        <taxon>Scarines</taxon>
        <taxon>Sparisoma</taxon>
    </lineage>
</organism>
<comment type="function">
    <text evidence="12">Subunit 8, of the mitochondrial membrane ATP synthase complex (F(1)F(0) ATP synthase or Complex V) that produces ATP from ADP in the presence of a proton gradient across the membrane which is generated by electron transport complexes of the respiratory chain. ATP synthase complex consist of a soluble F(1) head domain - the catalytic core - and a membrane F(1) domain - the membrane proton channel. These two domains are linked by a central stalk rotating inside the F(1) region and a stationary peripheral stalk. During catalysis, ATP synthesis in the catalytic domain of F(1) is coupled via a rotary mechanism of the central stalk subunits to proton translocation. In vivo, can only synthesize ATP although its ATP hydrolase activity can be activated artificially in vitro. Part of the complex F(0) domain.</text>
</comment>
<keyword evidence="4 14" id="KW-0138">CF(0)</keyword>
<evidence type="ECO:0000256" key="13">
    <source>
        <dbReference type="ARBA" id="ARBA00064647"/>
    </source>
</evidence>
<dbReference type="GO" id="GO:0015986">
    <property type="term" value="P:proton motive force-driven ATP synthesis"/>
    <property type="evidence" value="ECO:0007669"/>
    <property type="project" value="InterPro"/>
</dbReference>
<evidence type="ECO:0000256" key="10">
    <source>
        <dbReference type="ARBA" id="ARBA00023136"/>
    </source>
</evidence>
<keyword evidence="11" id="KW-0066">ATP synthesis</keyword>
<dbReference type="Pfam" id="PF00895">
    <property type="entry name" value="ATP-synt_8"/>
    <property type="match status" value="1"/>
</dbReference>
<keyword evidence="9 14" id="KW-0496">Mitochondrion</keyword>
<dbReference type="InterPro" id="IPR050635">
    <property type="entry name" value="ATPase_protein_8"/>
</dbReference>
<comment type="subunit">
    <text evidence="13">Component of the ATP synthase complex composed at least of ATP5F1A/subunit alpha, ATP5F1B/subunit beta, ATP5MC1/subunit c (homooctomer), MT-ATP6/subunit a, MT-ATP8/subunit 8, ATP5ME/subunit e, ATP5MF/subunit f, ATP5MG/subunit g, ATP5MK/subunit k, ATP5MJ/subunit j, ATP5F1C/subunit gamma, ATP5F1D/subunit delta, ATP5F1E/subunit epsilon, ATP5PF/subunit F6, ATP5PB/subunit b, ATP5PD/subunit d, ATP5PO/subunit OSCP. ATP synthase complex consists of a soluble F(1) head domain (subunits alpha(3) and beta(3)) - the catalytic core - and a membrane F(0) domain - the membrane proton channel (subunits c, a, 8, e, f, g, k and j). These two domains are linked by a central stalk (subunits gamma, delta, and epsilon) rotating inside the F1 region and a stationary peripheral stalk (subunits F6, b, d, and OSCP).</text>
</comment>
<evidence type="ECO:0000256" key="6">
    <source>
        <dbReference type="ARBA" id="ARBA00022781"/>
    </source>
</evidence>
<comment type="similarity">
    <text evidence="2 14">Belongs to the ATPase protein 8 family.</text>
</comment>
<dbReference type="GO" id="GO:0031966">
    <property type="term" value="C:mitochondrial membrane"/>
    <property type="evidence" value="ECO:0007669"/>
    <property type="project" value="UniProtKB-SubCell"/>
</dbReference>
<dbReference type="PANTHER" id="PTHR39937">
    <property type="entry name" value="ATP SYNTHASE PROTEIN 8"/>
    <property type="match status" value="1"/>
</dbReference>
<keyword evidence="8 14" id="KW-0406">Ion transport</keyword>
<reference evidence="16" key="1">
    <citation type="submission" date="2021-02" db="EMBL/GenBank/DDBJ databases">
        <title>Systematics of Damselfishes.</title>
        <authorList>
            <person name="Tang K.L."/>
            <person name="Stiassny M.L.J."/>
            <person name="Mayden R.L."/>
            <person name="DeSalle R."/>
        </authorList>
    </citation>
    <scope>NUCLEOTIDE SEQUENCE</scope>
    <source>
        <strain evidence="16">KU:IT:87</strain>
    </source>
</reference>
<evidence type="ECO:0000256" key="9">
    <source>
        <dbReference type="ARBA" id="ARBA00023128"/>
    </source>
</evidence>
<dbReference type="AlphaFoldDB" id="A0A8E5I1H2"/>
<accession>A0A8E5I1H2</accession>
<evidence type="ECO:0000256" key="11">
    <source>
        <dbReference type="ARBA" id="ARBA00023310"/>
    </source>
</evidence>
<dbReference type="GO" id="GO:0045259">
    <property type="term" value="C:proton-transporting ATP synthase complex"/>
    <property type="evidence" value="ECO:0007669"/>
    <property type="project" value="UniProtKB-KW"/>
</dbReference>
<dbReference type="PANTHER" id="PTHR39937:SF1">
    <property type="entry name" value="ATP SYNTHASE PROTEIN 8"/>
    <property type="match status" value="1"/>
</dbReference>
<keyword evidence="5 14" id="KW-0812">Transmembrane</keyword>
<sequence>MPQLKPSPWLTILIVSWMIFLSVVPKKILSRIFPNDPASQRALHSKTDPWSWPWH</sequence>
<dbReference type="GO" id="GO:0015078">
    <property type="term" value="F:proton transmembrane transporter activity"/>
    <property type="evidence" value="ECO:0007669"/>
    <property type="project" value="InterPro"/>
</dbReference>
<evidence type="ECO:0000256" key="1">
    <source>
        <dbReference type="ARBA" id="ARBA00004304"/>
    </source>
</evidence>
<keyword evidence="6 14" id="KW-0375">Hydrogen ion transport</keyword>
<proteinExistence type="inferred from homology"/>
<keyword evidence="3 14" id="KW-0813">Transport</keyword>
<keyword evidence="10 15" id="KW-0472">Membrane</keyword>
<comment type="subcellular location">
    <subcellularLocation>
        <location evidence="1 14">Mitochondrion membrane</location>
        <topology evidence="1 14">Single-pass membrane protein</topology>
    </subcellularLocation>
</comment>
<evidence type="ECO:0000256" key="7">
    <source>
        <dbReference type="ARBA" id="ARBA00022989"/>
    </source>
</evidence>
<protein>
    <recommendedName>
        <fullName evidence="14">ATP synthase complex subunit 8</fullName>
    </recommendedName>
</protein>
<dbReference type="EMBL" id="MW630544">
    <property type="protein sequence ID" value="QUJ18167.1"/>
    <property type="molecule type" value="Genomic_DNA"/>
</dbReference>
<evidence type="ECO:0000256" key="14">
    <source>
        <dbReference type="RuleBase" id="RU003661"/>
    </source>
</evidence>
<dbReference type="InterPro" id="IPR001421">
    <property type="entry name" value="ATP8_metazoa"/>
</dbReference>
<keyword evidence="7 15" id="KW-1133">Transmembrane helix</keyword>
<evidence type="ECO:0000256" key="5">
    <source>
        <dbReference type="ARBA" id="ARBA00022692"/>
    </source>
</evidence>
<evidence type="ECO:0000256" key="12">
    <source>
        <dbReference type="ARBA" id="ARBA00053067"/>
    </source>
</evidence>
<feature type="transmembrane region" description="Helical" evidence="15">
    <location>
        <begin position="6"/>
        <end position="24"/>
    </location>
</feature>
<evidence type="ECO:0000256" key="3">
    <source>
        <dbReference type="ARBA" id="ARBA00022448"/>
    </source>
</evidence>
<name>A0A8E5I1H2_9LABR</name>
<geneLocation type="mitochondrion" evidence="16"/>
<evidence type="ECO:0000256" key="8">
    <source>
        <dbReference type="ARBA" id="ARBA00023065"/>
    </source>
</evidence>
<evidence type="ECO:0000313" key="16">
    <source>
        <dbReference type="EMBL" id="QUJ18167.1"/>
    </source>
</evidence>
<gene>
    <name evidence="16" type="primary">ATP8</name>
</gene>
<evidence type="ECO:0000256" key="2">
    <source>
        <dbReference type="ARBA" id="ARBA00008892"/>
    </source>
</evidence>
<evidence type="ECO:0000256" key="4">
    <source>
        <dbReference type="ARBA" id="ARBA00022547"/>
    </source>
</evidence>
<evidence type="ECO:0000256" key="15">
    <source>
        <dbReference type="SAM" id="Phobius"/>
    </source>
</evidence>